<evidence type="ECO:0000256" key="1">
    <source>
        <dbReference type="SAM" id="MobiDB-lite"/>
    </source>
</evidence>
<sequence length="237" mass="25967">MDAAAVGDDVLATAADTGRRGICQLRSILGPDHVCIGPTTAAQRALMTPDQLFRRNIEIQIHQEQIDLDLLDDDDAEIDEDEQDDLLDESDEIEALLEDKFAISGGGRVWIQPAVAEAARVARRLGAETDFHPPKSADVTLVQIQPKPAPAAPFISRPPSSTLTPPKRKSSWIDKLNEAAAARAPPDAVWTRGVLAQAAREYEVLEEAGRRRAQKRRRRSSVPTATKAVEDLTWRLG</sequence>
<feature type="region of interest" description="Disordered" evidence="1">
    <location>
        <begin position="149"/>
        <end position="170"/>
    </location>
</feature>
<dbReference type="Proteomes" id="UP000035740">
    <property type="component" value="Unassembled WGS sequence"/>
</dbReference>
<dbReference type="AlphaFoldDB" id="A0A0J8B018"/>
<feature type="non-terminal residue" evidence="2">
    <location>
        <position position="237"/>
    </location>
</feature>
<organism evidence="2 3">
    <name type="scientific">Beta vulgaris subsp. vulgaris</name>
    <name type="common">Beet</name>
    <dbReference type="NCBI Taxonomy" id="3555"/>
    <lineage>
        <taxon>Eukaryota</taxon>
        <taxon>Viridiplantae</taxon>
        <taxon>Streptophyta</taxon>
        <taxon>Embryophyta</taxon>
        <taxon>Tracheophyta</taxon>
        <taxon>Spermatophyta</taxon>
        <taxon>Magnoliopsida</taxon>
        <taxon>eudicotyledons</taxon>
        <taxon>Gunneridae</taxon>
        <taxon>Pentapetalae</taxon>
        <taxon>Caryophyllales</taxon>
        <taxon>Chenopodiaceae</taxon>
        <taxon>Betoideae</taxon>
        <taxon>Beta</taxon>
    </lineage>
</organism>
<evidence type="ECO:0000313" key="2">
    <source>
        <dbReference type="EMBL" id="KMS94321.1"/>
    </source>
</evidence>
<dbReference type="EMBL" id="KQ094301">
    <property type="protein sequence ID" value="KMS94321.1"/>
    <property type="molecule type" value="Genomic_DNA"/>
</dbReference>
<protein>
    <submittedName>
        <fullName evidence="2">Uncharacterized protein</fullName>
    </submittedName>
</protein>
<feature type="compositionally biased region" description="Basic residues" evidence="1">
    <location>
        <begin position="211"/>
        <end position="220"/>
    </location>
</feature>
<keyword evidence="3" id="KW-1185">Reference proteome</keyword>
<feature type="region of interest" description="Disordered" evidence="1">
    <location>
        <begin position="207"/>
        <end position="230"/>
    </location>
</feature>
<reference evidence="2 3" key="1">
    <citation type="journal article" date="2014" name="Nature">
        <title>The genome of the recently domesticated crop plant sugar beet (Beta vulgaris).</title>
        <authorList>
            <person name="Dohm J.C."/>
            <person name="Minoche A.E."/>
            <person name="Holtgrawe D."/>
            <person name="Capella-Gutierrez S."/>
            <person name="Zakrzewski F."/>
            <person name="Tafer H."/>
            <person name="Rupp O."/>
            <person name="Sorensen T.R."/>
            <person name="Stracke R."/>
            <person name="Reinhardt R."/>
            <person name="Goesmann A."/>
            <person name="Kraft T."/>
            <person name="Schulz B."/>
            <person name="Stadler P.F."/>
            <person name="Schmidt T."/>
            <person name="Gabaldon T."/>
            <person name="Lehrach H."/>
            <person name="Weisshaar B."/>
            <person name="Himmelbauer H."/>
        </authorList>
    </citation>
    <scope>NUCLEOTIDE SEQUENCE [LARGE SCALE GENOMIC DNA]</scope>
    <source>
        <tissue evidence="2">Taproot</tissue>
    </source>
</reference>
<evidence type="ECO:0000313" key="3">
    <source>
        <dbReference type="Proteomes" id="UP000035740"/>
    </source>
</evidence>
<accession>A0A0J8B018</accession>
<gene>
    <name evidence="2" type="ORF">BVRB_022580</name>
</gene>
<name>A0A0J8B018_BETVV</name>
<dbReference type="Gramene" id="KMS94321">
    <property type="protein sequence ID" value="KMS94321"/>
    <property type="gene ID" value="BVRB_022580"/>
</dbReference>
<proteinExistence type="predicted"/>